<dbReference type="OrthoDB" id="200349at2759"/>
<dbReference type="PANTHER" id="PTHR11051:SF8">
    <property type="entry name" value="PROTEIN-GLUCOSYLGALACTOSYLHYDROXYLYSINE GLUCOSIDASE"/>
    <property type="match status" value="1"/>
</dbReference>
<dbReference type="GO" id="GO:0005975">
    <property type="term" value="P:carbohydrate metabolic process"/>
    <property type="evidence" value="ECO:0007669"/>
    <property type="project" value="InterPro"/>
</dbReference>
<dbReference type="STRING" id="30019.A0A0M3QTR2"/>
<dbReference type="Proteomes" id="UP000494163">
    <property type="component" value="Chromosome 2L"/>
</dbReference>
<dbReference type="PANTHER" id="PTHR11051">
    <property type="entry name" value="GLYCOSYL HYDROLASE-RELATED"/>
    <property type="match status" value="1"/>
</dbReference>
<accession>A0A0M3QTR2</accession>
<evidence type="ECO:0000256" key="1">
    <source>
        <dbReference type="ARBA" id="ARBA00006768"/>
    </source>
</evidence>
<evidence type="ECO:0000256" key="3">
    <source>
        <dbReference type="ARBA" id="ARBA00023180"/>
    </source>
</evidence>
<evidence type="ECO:0000256" key="2">
    <source>
        <dbReference type="ARBA" id="ARBA00022801"/>
    </source>
</evidence>
<dbReference type="PROSITE" id="PS51257">
    <property type="entry name" value="PROKAR_LIPOPROTEIN"/>
    <property type="match status" value="1"/>
</dbReference>
<keyword evidence="7" id="KW-1185">Reference proteome</keyword>
<keyword evidence="4" id="KW-0732">Signal</keyword>
<sequence length="735" mass="83300">MFKFILLLITLLISSSSCELVTPAEYLLKTNSLPADLNFMPSLSNGHLGYTVFGDAIFMNGVYNGAAGNSQRARIPNWLNIKAELCDRFGCAESEANVSRSYEMNLLGGYFSYKQHYPGLDLTLEQRSYAHRFYNRAVIYELLAKRHATAARTNSPQFIKLSSQPGNASSAIDFELINKGSSAAGDFRHLRGHTKVLEQQPFQASAHELHLLFSEPLEQPLQLPWPTWQAELQHRIILSIDKQESVARKELQQLLQLEPAQLLSSHTQAWLQFWQQQFSIELLGDGALELSRIVNAGIFYLASSLPSLSSHQPNEFYYGLSPTGLARGNLEADYQGHNFWDTEIWMLPAVTQFDFEYAKQLLEYRFRHLEGARYNANLTGYKGARFPWESAYTGTEVTNPCCPVIAQQEIHVSPDISFALKKLFAQSKDWSWLCERAWPIAAEVADFLASRASCDESGSCHLLHVMGPDEDHENVDDNAYTNAVAKIALDFAVWTGEQCAQLGNRRRFESWRNLSQALLVLHDQQLNYHPQHLGYRRGDIVKQADTILLGYPLLYDTSATHRNDLDYYANVTRESGPAMTWSMFAINYLDTFDPRADDYFKRGYESYVRPEFKVWSETPRGYAGSANFLTGIGGFLQALLNGYGGLDFIIDDNQPTMLLRNTNVPPLIDQVTVKYINLGKLKCSWSFKYTSSEWNCTAPADQSFKLKQGKLHKLMSGSFHVTLKRGEEPMYINAI</sequence>
<gene>
    <name evidence="6" type="ORF">Dbus_chr2Lg1438</name>
</gene>
<dbReference type="EMBL" id="CP012523">
    <property type="protein sequence ID" value="ALC39353.1"/>
    <property type="molecule type" value="Genomic_DNA"/>
</dbReference>
<dbReference type="OMA" id="WTSVPDH"/>
<evidence type="ECO:0000313" key="7">
    <source>
        <dbReference type="Proteomes" id="UP000494163"/>
    </source>
</evidence>
<feature type="domain" description="Glycoside hydrolase family 65 central catalytic" evidence="5">
    <location>
        <begin position="327"/>
        <end position="536"/>
    </location>
</feature>
<reference evidence="6 7" key="1">
    <citation type="submission" date="2015-08" db="EMBL/GenBank/DDBJ databases">
        <title>Ancestral chromatin configuration constrains chromatin evolution on differentiating sex chromosomes in Drosophila.</title>
        <authorList>
            <person name="Zhou Q."/>
            <person name="Bachtrog D."/>
        </authorList>
    </citation>
    <scope>NUCLEOTIDE SEQUENCE [LARGE SCALE GENOMIC DNA]</scope>
    <source>
        <tissue evidence="6">Whole larvae</tissue>
    </source>
</reference>
<dbReference type="InterPro" id="IPR005195">
    <property type="entry name" value="Glyco_hydro_65_M"/>
</dbReference>
<comment type="similarity">
    <text evidence="1">Belongs to the glycosyl hydrolase 65 family.</text>
</comment>
<dbReference type="SUPFAM" id="SSF48208">
    <property type="entry name" value="Six-hairpin glycosidases"/>
    <property type="match status" value="1"/>
</dbReference>
<keyword evidence="3" id="KW-0325">Glycoprotein</keyword>
<evidence type="ECO:0000256" key="4">
    <source>
        <dbReference type="SAM" id="SignalP"/>
    </source>
</evidence>
<protein>
    <submittedName>
        <fullName evidence="6">CG16965</fullName>
    </submittedName>
</protein>
<evidence type="ECO:0000259" key="5">
    <source>
        <dbReference type="Pfam" id="PF03632"/>
    </source>
</evidence>
<dbReference type="AlphaFoldDB" id="A0A0M3QTR2"/>
<dbReference type="InterPro" id="IPR012341">
    <property type="entry name" value="6hp_glycosidase-like_sf"/>
</dbReference>
<organism evidence="6 7">
    <name type="scientific">Drosophila busckii</name>
    <name type="common">Fruit fly</name>
    <dbReference type="NCBI Taxonomy" id="30019"/>
    <lineage>
        <taxon>Eukaryota</taxon>
        <taxon>Metazoa</taxon>
        <taxon>Ecdysozoa</taxon>
        <taxon>Arthropoda</taxon>
        <taxon>Hexapoda</taxon>
        <taxon>Insecta</taxon>
        <taxon>Pterygota</taxon>
        <taxon>Neoptera</taxon>
        <taxon>Endopterygota</taxon>
        <taxon>Diptera</taxon>
        <taxon>Brachycera</taxon>
        <taxon>Muscomorpha</taxon>
        <taxon>Ephydroidea</taxon>
        <taxon>Drosophilidae</taxon>
        <taxon>Drosophila</taxon>
    </lineage>
</organism>
<keyword evidence="2" id="KW-0378">Hydrolase</keyword>
<dbReference type="Pfam" id="PF03632">
    <property type="entry name" value="Glyco_hydro_65m"/>
    <property type="match status" value="1"/>
</dbReference>
<dbReference type="FunFam" id="1.50.10.10:FF:000032">
    <property type="entry name" value="Vacuolar acid trehalase"/>
    <property type="match status" value="1"/>
</dbReference>
<name>A0A0M3QTR2_DROBS</name>
<proteinExistence type="inferred from homology"/>
<dbReference type="InterPro" id="IPR008928">
    <property type="entry name" value="6-hairpin_glycosidase_sf"/>
</dbReference>
<feature type="signal peptide" evidence="4">
    <location>
        <begin position="1"/>
        <end position="18"/>
    </location>
</feature>
<dbReference type="GO" id="GO:0004555">
    <property type="term" value="F:alpha,alpha-trehalase activity"/>
    <property type="evidence" value="ECO:0007669"/>
    <property type="project" value="UniProtKB-ARBA"/>
</dbReference>
<evidence type="ECO:0000313" key="6">
    <source>
        <dbReference type="EMBL" id="ALC39353.1"/>
    </source>
</evidence>
<feature type="chain" id="PRO_5005787962" evidence="4">
    <location>
        <begin position="19"/>
        <end position="735"/>
    </location>
</feature>
<dbReference type="Gene3D" id="1.50.10.10">
    <property type="match status" value="1"/>
</dbReference>
<dbReference type="SMR" id="A0A0M3QTR2"/>